<evidence type="ECO:0000256" key="1">
    <source>
        <dbReference type="SAM" id="MobiDB-lite"/>
    </source>
</evidence>
<dbReference type="EMBL" id="JANPWB010000008">
    <property type="protein sequence ID" value="KAJ1165943.1"/>
    <property type="molecule type" value="Genomic_DNA"/>
</dbReference>
<sequence length="135" mass="14954">MDVMTCFFLEALYTTALCACDGSDLSDPHTIAPSVTSAWDDLEATKRAALPIGAALYPRDARDVKGEVPVFQGSAVGPSGDFQEAAAERTRRLERIQEERSLRPSGIPEDRPRLEHRILTVPSRDEDRRPRETDA</sequence>
<feature type="signal peptide" evidence="2">
    <location>
        <begin position="1"/>
        <end position="18"/>
    </location>
</feature>
<dbReference type="AlphaFoldDB" id="A0AAV7SPC3"/>
<gene>
    <name evidence="3" type="ORF">NDU88_006360</name>
</gene>
<keyword evidence="2" id="KW-0732">Signal</keyword>
<dbReference type="Proteomes" id="UP001066276">
    <property type="component" value="Chromosome 4_2"/>
</dbReference>
<evidence type="ECO:0000256" key="2">
    <source>
        <dbReference type="SAM" id="SignalP"/>
    </source>
</evidence>
<feature type="region of interest" description="Disordered" evidence="1">
    <location>
        <begin position="72"/>
        <end position="135"/>
    </location>
</feature>
<feature type="compositionally biased region" description="Basic and acidic residues" evidence="1">
    <location>
        <begin position="86"/>
        <end position="135"/>
    </location>
</feature>
<evidence type="ECO:0000313" key="4">
    <source>
        <dbReference type="Proteomes" id="UP001066276"/>
    </source>
</evidence>
<keyword evidence="4" id="KW-1185">Reference proteome</keyword>
<organism evidence="3 4">
    <name type="scientific">Pleurodeles waltl</name>
    <name type="common">Iberian ribbed newt</name>
    <dbReference type="NCBI Taxonomy" id="8319"/>
    <lineage>
        <taxon>Eukaryota</taxon>
        <taxon>Metazoa</taxon>
        <taxon>Chordata</taxon>
        <taxon>Craniata</taxon>
        <taxon>Vertebrata</taxon>
        <taxon>Euteleostomi</taxon>
        <taxon>Amphibia</taxon>
        <taxon>Batrachia</taxon>
        <taxon>Caudata</taxon>
        <taxon>Salamandroidea</taxon>
        <taxon>Salamandridae</taxon>
        <taxon>Pleurodelinae</taxon>
        <taxon>Pleurodeles</taxon>
    </lineage>
</organism>
<proteinExistence type="predicted"/>
<evidence type="ECO:0000313" key="3">
    <source>
        <dbReference type="EMBL" id="KAJ1165943.1"/>
    </source>
</evidence>
<reference evidence="3" key="1">
    <citation type="journal article" date="2022" name="bioRxiv">
        <title>Sequencing and chromosome-scale assembly of the giantPleurodeles waltlgenome.</title>
        <authorList>
            <person name="Brown T."/>
            <person name="Elewa A."/>
            <person name="Iarovenko S."/>
            <person name="Subramanian E."/>
            <person name="Araus A.J."/>
            <person name="Petzold A."/>
            <person name="Susuki M."/>
            <person name="Suzuki K.-i.T."/>
            <person name="Hayashi T."/>
            <person name="Toyoda A."/>
            <person name="Oliveira C."/>
            <person name="Osipova E."/>
            <person name="Leigh N.D."/>
            <person name="Simon A."/>
            <person name="Yun M.H."/>
        </authorList>
    </citation>
    <scope>NUCLEOTIDE SEQUENCE</scope>
    <source>
        <strain evidence="3">20211129_DDA</strain>
        <tissue evidence="3">Liver</tissue>
    </source>
</reference>
<accession>A0AAV7SPC3</accession>
<feature type="chain" id="PRO_5043406536" evidence="2">
    <location>
        <begin position="19"/>
        <end position="135"/>
    </location>
</feature>
<comment type="caution">
    <text evidence="3">The sequence shown here is derived from an EMBL/GenBank/DDBJ whole genome shotgun (WGS) entry which is preliminary data.</text>
</comment>
<protein>
    <submittedName>
        <fullName evidence="3">Uncharacterized protein</fullName>
    </submittedName>
</protein>
<name>A0AAV7SPC3_PLEWA</name>